<feature type="region of interest" description="Disordered" evidence="1">
    <location>
        <begin position="28"/>
        <end position="53"/>
    </location>
</feature>
<accession>A0A261UE30</accession>
<dbReference type="AlphaFoldDB" id="A0A261UE30"/>
<dbReference type="Pfam" id="PF11575">
    <property type="entry name" value="FhuF_C"/>
    <property type="match status" value="1"/>
</dbReference>
<feature type="domain" description="Ferric siderophore reductase C-terminal" evidence="3">
    <location>
        <begin position="241"/>
        <end position="260"/>
    </location>
</feature>
<evidence type="ECO:0000256" key="1">
    <source>
        <dbReference type="SAM" id="MobiDB-lite"/>
    </source>
</evidence>
<dbReference type="GO" id="GO:0051537">
    <property type="term" value="F:2 iron, 2 sulfur cluster binding"/>
    <property type="evidence" value="ECO:0007669"/>
    <property type="project" value="InterPro"/>
</dbReference>
<dbReference type="InterPro" id="IPR008090">
    <property type="entry name" value="Fe_iron_reduct"/>
</dbReference>
<protein>
    <submittedName>
        <fullName evidence="4">Siderophore-iron reductase FhuF</fullName>
    </submittedName>
</protein>
<dbReference type="NCBIfam" id="TIGR03951">
    <property type="entry name" value="Fe_III_red_FhuF"/>
    <property type="match status" value="1"/>
</dbReference>
<comment type="caution">
    <text evidence="4">The sequence shown here is derived from an EMBL/GenBank/DDBJ whole genome shotgun (WGS) entry which is preliminary data.</text>
</comment>
<evidence type="ECO:0000259" key="3">
    <source>
        <dbReference type="Pfam" id="PF11575"/>
    </source>
</evidence>
<keyword evidence="5" id="KW-1185">Reference proteome</keyword>
<dbReference type="Proteomes" id="UP000215767">
    <property type="component" value="Unassembled WGS sequence"/>
</dbReference>
<dbReference type="EMBL" id="NEVS01000004">
    <property type="protein sequence ID" value="OZI60186.1"/>
    <property type="molecule type" value="Genomic_DNA"/>
</dbReference>
<evidence type="ECO:0000313" key="4">
    <source>
        <dbReference type="EMBL" id="OZI60186.1"/>
    </source>
</evidence>
<feature type="domain" description="Aerobactin siderophore biosynthesis IucA/IucC-like C-terminal" evidence="2">
    <location>
        <begin position="89"/>
        <end position="232"/>
    </location>
</feature>
<dbReference type="Pfam" id="PF06276">
    <property type="entry name" value="FhuF"/>
    <property type="match status" value="1"/>
</dbReference>
<dbReference type="OrthoDB" id="8993954at2"/>
<dbReference type="InterPro" id="IPR024726">
    <property type="entry name" value="FhuF_C"/>
</dbReference>
<evidence type="ECO:0000313" key="5">
    <source>
        <dbReference type="Proteomes" id="UP000215767"/>
    </source>
</evidence>
<gene>
    <name evidence="4" type="ORF">CAL28_12050</name>
</gene>
<reference evidence="5" key="1">
    <citation type="submission" date="2017-05" db="EMBL/GenBank/DDBJ databases">
        <title>Complete and WGS of Bordetella genogroups.</title>
        <authorList>
            <person name="Spilker T."/>
            <person name="Lipuma J."/>
        </authorList>
    </citation>
    <scope>NUCLEOTIDE SEQUENCE [LARGE SCALE GENOMIC DNA]</scope>
    <source>
        <strain evidence="5">AU8856</strain>
    </source>
</reference>
<dbReference type="InterPro" id="IPR022770">
    <property type="entry name" value="IucA/IucC-like_C"/>
</dbReference>
<name>A0A261UE30_9BORD</name>
<feature type="compositionally biased region" description="Low complexity" evidence="1">
    <location>
        <begin position="40"/>
        <end position="53"/>
    </location>
</feature>
<organism evidence="4 5">
    <name type="scientific">Bordetella genomosp. 11</name>
    <dbReference type="NCBI Taxonomy" id="1416808"/>
    <lineage>
        <taxon>Bacteria</taxon>
        <taxon>Pseudomonadati</taxon>
        <taxon>Pseudomonadota</taxon>
        <taxon>Betaproteobacteria</taxon>
        <taxon>Burkholderiales</taxon>
        <taxon>Alcaligenaceae</taxon>
        <taxon>Bordetella</taxon>
    </lineage>
</organism>
<sequence length="273" mass="29990">MPYRLIAPLVPLYAGGLERHARRLVLESDTGPDTRADTSAAMRDPAGDGARAARPTLARVLADPRALDRLLDAQARHFRSTDRMVVASVWSLTYFERLIPSVAAAASVLGRVLPVGAAEVVPRWARDGSAWRFVLPHHGTPMAGAPTLHRYAPLLEDHLRPLVEALAIHARLPRAVAWGNAARLLDMTLSRLDQAMPGQPGIALDRQRLLDTATLQGDAPNPLYRQQRYAERGGRHVALLRRCCLYYRLPGHGYCDPCPLAPCNRRPAAVLPD</sequence>
<dbReference type="GO" id="GO:0003824">
    <property type="term" value="F:catalytic activity"/>
    <property type="evidence" value="ECO:0007669"/>
    <property type="project" value="UniProtKB-ARBA"/>
</dbReference>
<proteinExistence type="predicted"/>
<evidence type="ECO:0000259" key="2">
    <source>
        <dbReference type="Pfam" id="PF06276"/>
    </source>
</evidence>
<dbReference type="RefSeq" id="WP_094841602.1">
    <property type="nucleotide sequence ID" value="NZ_NEVS01000004.1"/>
</dbReference>